<organism evidence="1 2">
    <name type="scientific">Lactobacillus paragasseri</name>
    <dbReference type="NCBI Taxonomy" id="2107999"/>
    <lineage>
        <taxon>Bacteria</taxon>
        <taxon>Bacillati</taxon>
        <taxon>Bacillota</taxon>
        <taxon>Bacilli</taxon>
        <taxon>Lactobacillales</taxon>
        <taxon>Lactobacillaceae</taxon>
        <taxon>Lactobacillus</taxon>
    </lineage>
</organism>
<comment type="caution">
    <text evidence="1">The sequence shown here is derived from an EMBL/GenBank/DDBJ whole genome shotgun (WGS) entry which is preliminary data.</text>
</comment>
<dbReference type="AlphaFoldDB" id="A0AAW6XM72"/>
<dbReference type="RefSeq" id="WP_144842206.1">
    <property type="nucleotide sequence ID" value="NZ_JASOLY010000011.1"/>
</dbReference>
<evidence type="ECO:0000313" key="2">
    <source>
        <dbReference type="Proteomes" id="UP001232113"/>
    </source>
</evidence>
<dbReference type="Proteomes" id="UP001232113">
    <property type="component" value="Unassembled WGS sequence"/>
</dbReference>
<name>A0AAW6XM72_9LACO</name>
<protein>
    <submittedName>
        <fullName evidence="1">Uncharacterized protein</fullName>
    </submittedName>
</protein>
<gene>
    <name evidence="1" type="ORF">QP354_06865</name>
</gene>
<sequence length="253" mass="29299">MLEEKCEYCTFEGDCGKSFMFQLGFPGEKMVICKQYGHYYISCTTNDTGDKINGIQERNSRDITCCPMCGRKLKMKAWELRIEDSGEISLVWANTAGKAKAQFDSEGVGLRSWFTHDLSEGVYSFTDVSATRLPKFDGMEDDDPKSIIKKLRINCFRWDWNYIVKIDMLFFWLFDFDRKDGIDNFASDLVYGGFKKKEIEVYKTVNNYAVVVSHGFDSRSILRKYDCVELKRDGLLCIAWARNMNEGRIKGKE</sequence>
<accession>A0AAW6XM72</accession>
<proteinExistence type="predicted"/>
<evidence type="ECO:0000313" key="1">
    <source>
        <dbReference type="EMBL" id="MDK6868786.1"/>
    </source>
</evidence>
<dbReference type="EMBL" id="JASOLY010000011">
    <property type="protein sequence ID" value="MDK6868786.1"/>
    <property type="molecule type" value="Genomic_DNA"/>
</dbReference>
<reference evidence="1" key="1">
    <citation type="submission" date="2023-05" db="EMBL/GenBank/DDBJ databases">
        <title>Cataloging the Phylogenetic Diversity of Human Bladder Bacteria.</title>
        <authorList>
            <person name="Du J."/>
        </authorList>
    </citation>
    <scope>NUCLEOTIDE SEQUENCE</scope>
    <source>
        <strain evidence="1">UMB6975B</strain>
    </source>
</reference>